<reference evidence="2" key="1">
    <citation type="submission" date="2020-02" db="EMBL/GenBank/DDBJ databases">
        <authorList>
            <person name="Meier V. D."/>
        </authorList>
    </citation>
    <scope>NUCLEOTIDE SEQUENCE</scope>
    <source>
        <strain evidence="2">AVDCRST_MAG08</strain>
    </source>
</reference>
<feature type="compositionally biased region" description="Low complexity" evidence="1">
    <location>
        <begin position="1"/>
        <end position="12"/>
    </location>
</feature>
<sequence length="53" mass="5748">AQGAASLRQALRPSRRARRLRLGRRPGPRLRARGPGRIAGACIPRQALRPAAL</sequence>
<name>A0A6J4JQD8_9PROT</name>
<evidence type="ECO:0000256" key="1">
    <source>
        <dbReference type="SAM" id="MobiDB-lite"/>
    </source>
</evidence>
<proteinExistence type="predicted"/>
<gene>
    <name evidence="2" type="ORF">AVDCRST_MAG08-4094</name>
</gene>
<protein>
    <submittedName>
        <fullName evidence="2">Uncharacterized protein</fullName>
    </submittedName>
</protein>
<feature type="region of interest" description="Disordered" evidence="1">
    <location>
        <begin position="1"/>
        <end position="36"/>
    </location>
</feature>
<evidence type="ECO:0000313" key="2">
    <source>
        <dbReference type="EMBL" id="CAA9284500.1"/>
    </source>
</evidence>
<dbReference type="AlphaFoldDB" id="A0A6J4JQD8"/>
<accession>A0A6J4JQD8</accession>
<feature type="non-terminal residue" evidence="2">
    <location>
        <position position="53"/>
    </location>
</feature>
<organism evidence="2">
    <name type="scientific">uncultured Acetobacteraceae bacterium</name>
    <dbReference type="NCBI Taxonomy" id="169975"/>
    <lineage>
        <taxon>Bacteria</taxon>
        <taxon>Pseudomonadati</taxon>
        <taxon>Pseudomonadota</taxon>
        <taxon>Alphaproteobacteria</taxon>
        <taxon>Acetobacterales</taxon>
        <taxon>Acetobacteraceae</taxon>
        <taxon>environmental samples</taxon>
    </lineage>
</organism>
<feature type="non-terminal residue" evidence="2">
    <location>
        <position position="1"/>
    </location>
</feature>
<dbReference type="EMBL" id="CADCTG010000319">
    <property type="protein sequence ID" value="CAA9284500.1"/>
    <property type="molecule type" value="Genomic_DNA"/>
</dbReference>
<feature type="compositionally biased region" description="Basic residues" evidence="1">
    <location>
        <begin position="13"/>
        <end position="34"/>
    </location>
</feature>